<gene>
    <name evidence="1" type="ORF">NCS57_00510300</name>
</gene>
<sequence length="299" mass="32900">MARPSLFFLTSSSSLSPPPRRRRPNEYVRAFSPHFRFYLCDRAVPAFQTAGSQLRRNNNTNNAQQQQGGPHLVPLVRPEGTRLLWADISGQQLAPYAKNALQRAVLALPGRPVTFLRDRIQLEQVTSMRDSYVNAFLIQSRGVRIEPCSSCLHKMSRDPSSYASPFPHCIRLPGHFGGCCGNCKWPDRAAGCSKRDEVENVWLPAPQRVSYAAAQPLALPAAGSRDDDPIIISEDESSIVSELAPYDNGEVILPDDNGGGDQDPKPEPDDDDDNEMDLVPVVDDGLAGDGTAEDPHRLD</sequence>
<reference evidence="1" key="1">
    <citation type="submission" date="2022-06" db="EMBL/GenBank/DDBJ databases">
        <title>Fusarium solani species complex genomes reveal bases of compartmentalisation and animal pathogenesis.</title>
        <authorList>
            <person name="Tsai I.J."/>
        </authorList>
    </citation>
    <scope>NUCLEOTIDE SEQUENCE</scope>
    <source>
        <strain evidence="1">Fu6.1</strain>
    </source>
</reference>
<proteinExistence type="predicted"/>
<comment type="caution">
    <text evidence="1">The sequence shown here is derived from an EMBL/GenBank/DDBJ whole genome shotgun (WGS) entry which is preliminary data.</text>
</comment>
<keyword evidence="2" id="KW-1185">Reference proteome</keyword>
<dbReference type="Proteomes" id="UP001065298">
    <property type="component" value="Chromosome 3"/>
</dbReference>
<protein>
    <submittedName>
        <fullName evidence="1">Uncharacterized protein</fullName>
    </submittedName>
</protein>
<dbReference type="EMBL" id="CM046505">
    <property type="protein sequence ID" value="KAI8676069.1"/>
    <property type="molecule type" value="Genomic_DNA"/>
</dbReference>
<organism evidence="1 2">
    <name type="scientific">Fusarium keratoplasticum</name>
    <dbReference type="NCBI Taxonomy" id="1328300"/>
    <lineage>
        <taxon>Eukaryota</taxon>
        <taxon>Fungi</taxon>
        <taxon>Dikarya</taxon>
        <taxon>Ascomycota</taxon>
        <taxon>Pezizomycotina</taxon>
        <taxon>Sordariomycetes</taxon>
        <taxon>Hypocreomycetidae</taxon>
        <taxon>Hypocreales</taxon>
        <taxon>Nectriaceae</taxon>
        <taxon>Fusarium</taxon>
        <taxon>Fusarium solani species complex</taxon>
    </lineage>
</organism>
<evidence type="ECO:0000313" key="1">
    <source>
        <dbReference type="EMBL" id="KAI8676069.1"/>
    </source>
</evidence>
<accession>A0ACC0R8Q9</accession>
<name>A0ACC0R8Q9_9HYPO</name>
<evidence type="ECO:0000313" key="2">
    <source>
        <dbReference type="Proteomes" id="UP001065298"/>
    </source>
</evidence>